<keyword evidence="2" id="KW-1185">Reference proteome</keyword>
<gene>
    <name evidence="1" type="ORF">XENOCAPTIV_025093</name>
</gene>
<evidence type="ECO:0008006" key="3">
    <source>
        <dbReference type="Google" id="ProtNLM"/>
    </source>
</evidence>
<dbReference type="Proteomes" id="UP001434883">
    <property type="component" value="Unassembled WGS sequence"/>
</dbReference>
<protein>
    <recommendedName>
        <fullName evidence="3">Secreted protein</fullName>
    </recommendedName>
</protein>
<dbReference type="EMBL" id="JAHRIN010022799">
    <property type="protein sequence ID" value="MEQ2199113.1"/>
    <property type="molecule type" value="Genomic_DNA"/>
</dbReference>
<organism evidence="1 2">
    <name type="scientific">Xenoophorus captivus</name>
    <dbReference type="NCBI Taxonomy" id="1517983"/>
    <lineage>
        <taxon>Eukaryota</taxon>
        <taxon>Metazoa</taxon>
        <taxon>Chordata</taxon>
        <taxon>Craniata</taxon>
        <taxon>Vertebrata</taxon>
        <taxon>Euteleostomi</taxon>
        <taxon>Actinopterygii</taxon>
        <taxon>Neopterygii</taxon>
        <taxon>Teleostei</taxon>
        <taxon>Neoteleostei</taxon>
        <taxon>Acanthomorphata</taxon>
        <taxon>Ovalentaria</taxon>
        <taxon>Atherinomorphae</taxon>
        <taxon>Cyprinodontiformes</taxon>
        <taxon>Goodeidae</taxon>
        <taxon>Xenoophorus</taxon>
    </lineage>
</organism>
<evidence type="ECO:0000313" key="1">
    <source>
        <dbReference type="EMBL" id="MEQ2199113.1"/>
    </source>
</evidence>
<sequence>MQKQHAINVSVPQRSLLMWMLTEMVLWRRTTQTRNPGNGVLMGTELSFWLTVTQKSPTTRNQTVRRPASPK</sequence>
<proteinExistence type="predicted"/>
<reference evidence="1 2" key="1">
    <citation type="submission" date="2021-06" db="EMBL/GenBank/DDBJ databases">
        <authorList>
            <person name="Palmer J.M."/>
        </authorList>
    </citation>
    <scope>NUCLEOTIDE SEQUENCE [LARGE SCALE GENOMIC DNA]</scope>
    <source>
        <strain evidence="1 2">XC_2019</strain>
        <tissue evidence="1">Muscle</tissue>
    </source>
</reference>
<evidence type="ECO:0000313" key="2">
    <source>
        <dbReference type="Proteomes" id="UP001434883"/>
    </source>
</evidence>
<name>A0ABV0QTF2_9TELE</name>
<comment type="caution">
    <text evidence="1">The sequence shown here is derived from an EMBL/GenBank/DDBJ whole genome shotgun (WGS) entry which is preliminary data.</text>
</comment>
<accession>A0ABV0QTF2</accession>